<keyword evidence="5" id="KW-0949">S-adenosyl-L-methionine</keyword>
<dbReference type="PANTHER" id="PTHR42933:SF1">
    <property type="entry name" value="SITE-SPECIFIC DNA-METHYLTRANSFERASE (ADENINE-SPECIFIC)"/>
    <property type="match status" value="1"/>
</dbReference>
<dbReference type="InterPro" id="IPR022749">
    <property type="entry name" value="D12N6_MeTrfase_N"/>
</dbReference>
<evidence type="ECO:0000256" key="4">
    <source>
        <dbReference type="ARBA" id="ARBA00022679"/>
    </source>
</evidence>
<evidence type="ECO:0000313" key="10">
    <source>
        <dbReference type="EMBL" id="RNM31670.1"/>
    </source>
</evidence>
<evidence type="ECO:0000256" key="7">
    <source>
        <dbReference type="ARBA" id="ARBA00047942"/>
    </source>
</evidence>
<keyword evidence="6" id="KW-0680">Restriction system</keyword>
<feature type="domain" description="N6 adenine-specific DNA methyltransferase N-terminal" evidence="9">
    <location>
        <begin position="10"/>
        <end position="160"/>
    </location>
</feature>
<dbReference type="Pfam" id="PF02384">
    <property type="entry name" value="N6_Mtase"/>
    <property type="match status" value="1"/>
</dbReference>
<keyword evidence="4 10" id="KW-0808">Transferase</keyword>
<dbReference type="GO" id="GO:0009307">
    <property type="term" value="P:DNA restriction-modification system"/>
    <property type="evidence" value="ECO:0007669"/>
    <property type="project" value="UniProtKB-KW"/>
</dbReference>
<dbReference type="EMBL" id="RJQC01000001">
    <property type="protein sequence ID" value="RNM31670.1"/>
    <property type="molecule type" value="Genomic_DNA"/>
</dbReference>
<dbReference type="InterPro" id="IPR003356">
    <property type="entry name" value="DNA_methylase_A-5"/>
</dbReference>
<gene>
    <name evidence="10" type="ORF">EDX97_03700</name>
</gene>
<dbReference type="InterPro" id="IPR051537">
    <property type="entry name" value="DNA_Adenine_Mtase"/>
</dbReference>
<evidence type="ECO:0000313" key="11">
    <source>
        <dbReference type="Proteomes" id="UP000276568"/>
    </source>
</evidence>
<proteinExistence type="inferred from homology"/>
<dbReference type="Pfam" id="PF12161">
    <property type="entry name" value="HsdM_N"/>
    <property type="match status" value="1"/>
</dbReference>
<dbReference type="InterPro" id="IPR038333">
    <property type="entry name" value="T1MK-like_N_sf"/>
</dbReference>
<evidence type="ECO:0000256" key="2">
    <source>
        <dbReference type="ARBA" id="ARBA00011900"/>
    </source>
</evidence>
<accession>A0A3N0I599</accession>
<comment type="similarity">
    <text evidence="1">Belongs to the N(4)/N(6)-methyltransferase family.</text>
</comment>
<dbReference type="GO" id="GO:0032259">
    <property type="term" value="P:methylation"/>
    <property type="evidence" value="ECO:0007669"/>
    <property type="project" value="UniProtKB-KW"/>
</dbReference>
<keyword evidence="3 10" id="KW-0489">Methyltransferase</keyword>
<dbReference type="AlphaFoldDB" id="A0A3N0I599"/>
<comment type="caution">
    <text evidence="10">The sequence shown here is derived from an EMBL/GenBank/DDBJ whole genome shotgun (WGS) entry which is preliminary data.</text>
</comment>
<evidence type="ECO:0000259" key="8">
    <source>
        <dbReference type="Pfam" id="PF02384"/>
    </source>
</evidence>
<dbReference type="RefSeq" id="WP_128519831.1">
    <property type="nucleotide sequence ID" value="NZ_RJQC01000001.1"/>
</dbReference>
<dbReference type="GO" id="GO:0008170">
    <property type="term" value="F:N-methyltransferase activity"/>
    <property type="evidence" value="ECO:0007669"/>
    <property type="project" value="InterPro"/>
</dbReference>
<evidence type="ECO:0000256" key="5">
    <source>
        <dbReference type="ARBA" id="ARBA00022691"/>
    </source>
</evidence>
<evidence type="ECO:0000256" key="3">
    <source>
        <dbReference type="ARBA" id="ARBA00022603"/>
    </source>
</evidence>
<comment type="catalytic activity">
    <reaction evidence="7">
        <text>a 2'-deoxyadenosine in DNA + S-adenosyl-L-methionine = an N(6)-methyl-2'-deoxyadenosine in DNA + S-adenosyl-L-homocysteine + H(+)</text>
        <dbReference type="Rhea" id="RHEA:15197"/>
        <dbReference type="Rhea" id="RHEA-COMP:12418"/>
        <dbReference type="Rhea" id="RHEA-COMP:12419"/>
        <dbReference type="ChEBI" id="CHEBI:15378"/>
        <dbReference type="ChEBI" id="CHEBI:57856"/>
        <dbReference type="ChEBI" id="CHEBI:59789"/>
        <dbReference type="ChEBI" id="CHEBI:90615"/>
        <dbReference type="ChEBI" id="CHEBI:90616"/>
        <dbReference type="EC" id="2.1.1.72"/>
    </reaction>
</comment>
<sequence>MPNNNQREELHRAIWSIADDLRGAVDGWDFKNYVLGTMFYRYISEDLTYYINQGEWDAGNTDFDYAKMSDDEAEEAREGLVNEKGYFILPSELFSNVCSRAEKDENLNETLEKVFRHIEESASGTESEADFSGLFDDFDVNSNKLGNTVAQRNKRLAKLLIGIRDMKLGSISDHDIDAFGDAYEYLMSMYASNAGKSGGEFFTPSQVSVLLTKLGTVGKTSINKVYEIKTRYLIQFNVA</sequence>
<dbReference type="InterPro" id="IPR029063">
    <property type="entry name" value="SAM-dependent_MTases_sf"/>
</dbReference>
<protein>
    <recommendedName>
        <fullName evidence="2">site-specific DNA-methyltransferase (adenine-specific)</fullName>
        <ecNumber evidence="2">2.1.1.72</ecNumber>
    </recommendedName>
</protein>
<evidence type="ECO:0000256" key="6">
    <source>
        <dbReference type="ARBA" id="ARBA00022747"/>
    </source>
</evidence>
<dbReference type="SUPFAM" id="SSF53335">
    <property type="entry name" value="S-adenosyl-L-methionine-dependent methyltransferases"/>
    <property type="match status" value="1"/>
</dbReference>
<evidence type="ECO:0000256" key="1">
    <source>
        <dbReference type="ARBA" id="ARBA00006594"/>
    </source>
</evidence>
<feature type="domain" description="DNA methylase adenine-specific" evidence="8">
    <location>
        <begin position="175"/>
        <end position="215"/>
    </location>
</feature>
<name>A0A3N0I599_9FIRM</name>
<dbReference type="PANTHER" id="PTHR42933">
    <property type="entry name" value="SLR6095 PROTEIN"/>
    <property type="match status" value="1"/>
</dbReference>
<dbReference type="Gene3D" id="1.20.1260.30">
    <property type="match status" value="1"/>
</dbReference>
<dbReference type="InterPro" id="IPR004546">
    <property type="entry name" value="Restrct_endonuc_T1M"/>
</dbReference>
<evidence type="ECO:0000259" key="9">
    <source>
        <dbReference type="Pfam" id="PF12161"/>
    </source>
</evidence>
<reference evidence="10 11" key="1">
    <citation type="submission" date="2018-11" db="EMBL/GenBank/DDBJ databases">
        <title>Clostridium sp. nov., a member of the family Erysipelotrichaceae isolated from pig faeces.</title>
        <authorList>
            <person name="Chang Y.-H."/>
        </authorList>
    </citation>
    <scope>NUCLEOTIDE SEQUENCE [LARGE SCALE GENOMIC DNA]</scope>
    <source>
        <strain evidence="10 11">YH-panp20</strain>
    </source>
</reference>
<dbReference type="NCBIfam" id="TIGR00497">
    <property type="entry name" value="hsdM"/>
    <property type="match status" value="1"/>
</dbReference>
<keyword evidence="11" id="KW-1185">Reference proteome</keyword>
<dbReference type="GO" id="GO:0009007">
    <property type="term" value="F:site-specific DNA-methyltransferase (adenine-specific) activity"/>
    <property type="evidence" value="ECO:0007669"/>
    <property type="project" value="UniProtKB-EC"/>
</dbReference>
<organism evidence="10 11">
    <name type="scientific">Absicoccus porci</name>
    <dbReference type="NCBI Taxonomy" id="2486576"/>
    <lineage>
        <taxon>Bacteria</taxon>
        <taxon>Bacillati</taxon>
        <taxon>Bacillota</taxon>
        <taxon>Erysipelotrichia</taxon>
        <taxon>Erysipelotrichales</taxon>
        <taxon>Erysipelotrichaceae</taxon>
        <taxon>Absicoccus</taxon>
    </lineage>
</organism>
<dbReference type="GO" id="GO:0003677">
    <property type="term" value="F:DNA binding"/>
    <property type="evidence" value="ECO:0007669"/>
    <property type="project" value="InterPro"/>
</dbReference>
<dbReference type="Proteomes" id="UP000276568">
    <property type="component" value="Unassembled WGS sequence"/>
</dbReference>
<dbReference type="EC" id="2.1.1.72" evidence="2"/>
<dbReference type="OrthoDB" id="9814572at2"/>